<reference evidence="1" key="1">
    <citation type="submission" date="2024-03" db="EMBL/GenBank/DDBJ databases">
        <title>Novel Streptomyces species of biotechnological and ecological value are a feature of Machair soil.</title>
        <authorList>
            <person name="Prole J.R."/>
            <person name="Goodfellow M."/>
            <person name="Allenby N."/>
            <person name="Ward A.C."/>
        </authorList>
    </citation>
    <scope>NUCLEOTIDE SEQUENCE</scope>
    <source>
        <strain evidence="1">MS2.AVA.5</strain>
    </source>
</reference>
<name>A0ACC6PZI7_9ACTN</name>
<accession>A0ACC6PZI7</accession>
<evidence type="ECO:0000313" key="2">
    <source>
        <dbReference type="Proteomes" id="UP001377168"/>
    </source>
</evidence>
<evidence type="ECO:0000313" key="1">
    <source>
        <dbReference type="EMBL" id="MEJ8636759.1"/>
    </source>
</evidence>
<dbReference type="EMBL" id="JBBKAJ010000022">
    <property type="protein sequence ID" value="MEJ8636759.1"/>
    <property type="molecule type" value="Genomic_DNA"/>
</dbReference>
<protein>
    <submittedName>
        <fullName evidence="1">Amidohydrolase family protein</fullName>
    </submittedName>
</protein>
<gene>
    <name evidence="1" type="ORF">WKI67_25675</name>
</gene>
<organism evidence="1 2">
    <name type="scientific">Streptomyces achmelvichensis</name>
    <dbReference type="NCBI Taxonomy" id="3134111"/>
    <lineage>
        <taxon>Bacteria</taxon>
        <taxon>Bacillati</taxon>
        <taxon>Actinomycetota</taxon>
        <taxon>Actinomycetes</taxon>
        <taxon>Kitasatosporales</taxon>
        <taxon>Streptomycetaceae</taxon>
        <taxon>Streptomyces</taxon>
    </lineage>
</organism>
<keyword evidence="2" id="KW-1185">Reference proteome</keyword>
<sequence length="410" mass="41867">MPDSQPQPSDGATADTAALLLCGARLTDGRIVDVRLSRGLIEAVGTAGSLTAHSSRVDLSGYLLLPAPAEAHGHGDTALTADSPGPVSYETEDVQRRATEAALLQLGHGATALRSHVRIGDVQGLGPLEAVLQARRSLRGLTDLTAVAVPRLLTGTAGADGLAMLRDAVKMGAGVVGGCPDADPDPSGYAEAVLEVAAEHGCPVDLHTHGDDPARLTRLAAMAGGLRPGVVIGPCAGLTRLPRDIASRAADQLAAAGVTVVCLPQGGCAAVEQRGNAPVRLLRAAGVRVAAGGGTLRDVSNPVGRGDPLEPAYLLASQGGMRPQEAYGTVSADAREAMGLPEVRVEAGFPAELLAVRGERLSGVLSLAYSRIVIHRGRVVARTSAVREYCDSAVAVALELPRQGRSDTCP</sequence>
<proteinExistence type="predicted"/>
<comment type="caution">
    <text evidence="1">The sequence shown here is derived from an EMBL/GenBank/DDBJ whole genome shotgun (WGS) entry which is preliminary data.</text>
</comment>
<dbReference type="Proteomes" id="UP001377168">
    <property type="component" value="Unassembled WGS sequence"/>
</dbReference>